<name>A0A6J4TGL0_9BACT</name>
<gene>
    <name evidence="1" type="ORF">AVDCRST_MAG73-263</name>
</gene>
<proteinExistence type="predicted"/>
<accession>A0A6J4TGL0</accession>
<evidence type="ECO:0000313" key="1">
    <source>
        <dbReference type="EMBL" id="CAA9522604.1"/>
    </source>
</evidence>
<sequence length="184" mass="21252">MPRPAFDRASPQPVQTSRWRRAVAWLLGAPLEDDDPSDSPSDGDPATLELPWRHRWDHLPKRSAGFGFSPRDYREARRRAEEVARLTLGNALWTRVRRDGYLDLPSRHYPGVTYRLRVGQRIEVRCAPGTPPPWPHPFLCINPTYPLPEAEFFAQLYLYVRDNEAEVIRVAAPQPWDQALGRTF</sequence>
<organism evidence="1">
    <name type="scientific">uncultured Thermomicrobiales bacterium</name>
    <dbReference type="NCBI Taxonomy" id="1645740"/>
    <lineage>
        <taxon>Bacteria</taxon>
        <taxon>Pseudomonadati</taxon>
        <taxon>Thermomicrobiota</taxon>
        <taxon>Thermomicrobia</taxon>
        <taxon>Thermomicrobiales</taxon>
        <taxon>environmental samples</taxon>
    </lineage>
</organism>
<dbReference type="AlphaFoldDB" id="A0A6J4TGL0"/>
<reference evidence="1" key="1">
    <citation type="submission" date="2020-02" db="EMBL/GenBank/DDBJ databases">
        <authorList>
            <person name="Meier V. D."/>
        </authorList>
    </citation>
    <scope>NUCLEOTIDE SEQUENCE</scope>
    <source>
        <strain evidence="1">AVDCRST_MAG73</strain>
    </source>
</reference>
<dbReference type="EMBL" id="CADCWE010000016">
    <property type="protein sequence ID" value="CAA9522604.1"/>
    <property type="molecule type" value="Genomic_DNA"/>
</dbReference>
<protein>
    <submittedName>
        <fullName evidence="1">Uncharacterized protein</fullName>
    </submittedName>
</protein>